<dbReference type="InterPro" id="IPR006694">
    <property type="entry name" value="Fatty_acid_hydroxylase"/>
</dbReference>
<evidence type="ECO:0000256" key="1">
    <source>
        <dbReference type="ARBA" id="ARBA00004370"/>
    </source>
</evidence>
<sequence>MSTLRSTCLLADTSVLCRIRRCIFCFPCGFSQSEVFIPLVSFCTSYVQLSICCSGSTSPPFELFFVGTFITVFPWAFKTHCLTYWLWFVVAQSVSYEVHIGYDFPFMLHRFIPIYSGAPAHDMHHMRPLSCFQPWLNYLDRIFGYHLSYDQLKRMNKERSERFAKYQDGEENGLKKIN</sequence>
<keyword evidence="3" id="KW-1133">Transmembrane helix</keyword>
<evidence type="ECO:0000313" key="6">
    <source>
        <dbReference type="Proteomes" id="UP000887574"/>
    </source>
</evidence>
<dbReference type="Pfam" id="PF04116">
    <property type="entry name" value="FA_hydroxylase"/>
    <property type="match status" value="1"/>
</dbReference>
<accession>A0A915D6M9</accession>
<evidence type="ECO:0000256" key="4">
    <source>
        <dbReference type="ARBA" id="ARBA00023136"/>
    </source>
</evidence>
<dbReference type="WBParaSite" id="jg16293">
    <property type="protein sequence ID" value="jg16293"/>
    <property type="gene ID" value="jg16293"/>
</dbReference>
<evidence type="ECO:0000259" key="5">
    <source>
        <dbReference type="Pfam" id="PF04116"/>
    </source>
</evidence>
<dbReference type="AlphaFoldDB" id="A0A915D6M9"/>
<evidence type="ECO:0000256" key="2">
    <source>
        <dbReference type="ARBA" id="ARBA00022692"/>
    </source>
</evidence>
<dbReference type="GO" id="GO:0016020">
    <property type="term" value="C:membrane"/>
    <property type="evidence" value="ECO:0007669"/>
    <property type="project" value="UniProtKB-SubCell"/>
</dbReference>
<organism evidence="6 7">
    <name type="scientific">Ditylenchus dipsaci</name>
    <dbReference type="NCBI Taxonomy" id="166011"/>
    <lineage>
        <taxon>Eukaryota</taxon>
        <taxon>Metazoa</taxon>
        <taxon>Ecdysozoa</taxon>
        <taxon>Nematoda</taxon>
        <taxon>Chromadorea</taxon>
        <taxon>Rhabditida</taxon>
        <taxon>Tylenchina</taxon>
        <taxon>Tylenchomorpha</taxon>
        <taxon>Sphaerularioidea</taxon>
        <taxon>Anguinidae</taxon>
        <taxon>Anguininae</taxon>
        <taxon>Ditylenchus</taxon>
    </lineage>
</organism>
<comment type="subcellular location">
    <subcellularLocation>
        <location evidence="1">Membrane</location>
    </subcellularLocation>
</comment>
<keyword evidence="4" id="KW-0472">Membrane</keyword>
<evidence type="ECO:0000256" key="3">
    <source>
        <dbReference type="ARBA" id="ARBA00022989"/>
    </source>
</evidence>
<protein>
    <submittedName>
        <fullName evidence="7">Fatty acid hydroxylase domain-containing protein</fullName>
    </submittedName>
</protein>
<keyword evidence="2" id="KW-0812">Transmembrane</keyword>
<dbReference type="GO" id="GO:0005506">
    <property type="term" value="F:iron ion binding"/>
    <property type="evidence" value="ECO:0007669"/>
    <property type="project" value="InterPro"/>
</dbReference>
<dbReference type="PANTHER" id="PTHR11863">
    <property type="entry name" value="STEROL DESATURASE"/>
    <property type="match status" value="1"/>
</dbReference>
<dbReference type="InterPro" id="IPR050307">
    <property type="entry name" value="Sterol_Desaturase_Related"/>
</dbReference>
<evidence type="ECO:0000313" key="7">
    <source>
        <dbReference type="WBParaSite" id="jg16293"/>
    </source>
</evidence>
<feature type="domain" description="Fatty acid hydroxylase" evidence="5">
    <location>
        <begin position="54"/>
        <end position="144"/>
    </location>
</feature>
<reference evidence="7" key="1">
    <citation type="submission" date="2022-11" db="UniProtKB">
        <authorList>
            <consortium name="WormBaseParasite"/>
        </authorList>
    </citation>
    <scope>IDENTIFICATION</scope>
</reference>
<dbReference type="GO" id="GO:0016491">
    <property type="term" value="F:oxidoreductase activity"/>
    <property type="evidence" value="ECO:0007669"/>
    <property type="project" value="InterPro"/>
</dbReference>
<proteinExistence type="predicted"/>
<dbReference type="GO" id="GO:0008610">
    <property type="term" value="P:lipid biosynthetic process"/>
    <property type="evidence" value="ECO:0007669"/>
    <property type="project" value="InterPro"/>
</dbReference>
<dbReference type="Proteomes" id="UP000887574">
    <property type="component" value="Unplaced"/>
</dbReference>
<keyword evidence="6" id="KW-1185">Reference proteome</keyword>
<name>A0A915D6M9_9BILA</name>